<dbReference type="Proteomes" id="UP000305674">
    <property type="component" value="Unassembled WGS sequence"/>
</dbReference>
<keyword evidence="3" id="KW-1185">Reference proteome</keyword>
<dbReference type="EMBL" id="SWCI01000001">
    <property type="protein sequence ID" value="TKB51601.1"/>
    <property type="molecule type" value="Genomic_DNA"/>
</dbReference>
<accession>A0A4V6WMR1</accession>
<evidence type="ECO:0000313" key="2">
    <source>
        <dbReference type="EMBL" id="TKB51601.1"/>
    </source>
</evidence>
<organism evidence="2 3">
    <name type="scientific">Ferrimonas sediminicola</name>
    <dbReference type="NCBI Taxonomy" id="2569538"/>
    <lineage>
        <taxon>Bacteria</taxon>
        <taxon>Pseudomonadati</taxon>
        <taxon>Pseudomonadota</taxon>
        <taxon>Gammaproteobacteria</taxon>
        <taxon>Alteromonadales</taxon>
        <taxon>Ferrimonadaceae</taxon>
        <taxon>Ferrimonas</taxon>
    </lineage>
</organism>
<proteinExistence type="predicted"/>
<dbReference type="AlphaFoldDB" id="A0A4V6WMR1"/>
<dbReference type="OrthoDB" id="9840675at2"/>
<protein>
    <submittedName>
        <fullName evidence="2">Uncharacterized protein</fullName>
    </submittedName>
</protein>
<keyword evidence="1" id="KW-0732">Signal</keyword>
<comment type="caution">
    <text evidence="2">The sequence shown here is derived from an EMBL/GenBank/DDBJ whole genome shotgun (WGS) entry which is preliminary data.</text>
</comment>
<sequence>MRTVLAAVMMLVTLAASAATLKASQDRGAPIELSYLERGERVQLTLDGDSPDWSSVETLLGEVEEPLRRRWLDRVKTLAGLGSDWSLVLSDGHQQVIELGSEPEVIVEIHERMAEEGARLAEEAERMVAQLERQGVMDFKRFHLDRTETVERMIADGDWTPQQIERLRQALDAHSMK</sequence>
<dbReference type="RefSeq" id="WP_136851315.1">
    <property type="nucleotide sequence ID" value="NZ_SWCI01000001.1"/>
</dbReference>
<evidence type="ECO:0000256" key="1">
    <source>
        <dbReference type="SAM" id="SignalP"/>
    </source>
</evidence>
<feature type="chain" id="PRO_5020415783" evidence="1">
    <location>
        <begin position="19"/>
        <end position="177"/>
    </location>
</feature>
<reference evidence="2 3" key="1">
    <citation type="submission" date="2019-04" db="EMBL/GenBank/DDBJ databases">
        <authorList>
            <person name="Hwang J.C."/>
        </authorList>
    </citation>
    <scope>NUCLEOTIDE SEQUENCE [LARGE SCALE GENOMIC DNA]</scope>
    <source>
        <strain evidence="2 3">IMCC35001</strain>
    </source>
</reference>
<name>A0A4V6WMR1_9GAMM</name>
<evidence type="ECO:0000313" key="3">
    <source>
        <dbReference type="Proteomes" id="UP000305674"/>
    </source>
</evidence>
<feature type="signal peptide" evidence="1">
    <location>
        <begin position="1"/>
        <end position="18"/>
    </location>
</feature>
<gene>
    <name evidence="2" type="ORF">FCL40_03330</name>
</gene>